<name>Q4N2B8_THEPA</name>
<evidence type="ECO:0000313" key="1">
    <source>
        <dbReference type="EMBL" id="EAN31785.1"/>
    </source>
</evidence>
<evidence type="ECO:0000313" key="2">
    <source>
        <dbReference type="Proteomes" id="UP000001949"/>
    </source>
</evidence>
<dbReference type="VEuPathDB" id="PiroplasmaDB:TpMuguga_04g00433"/>
<dbReference type="RefSeq" id="XP_764068.1">
    <property type="nucleotide sequence ID" value="XM_758975.1"/>
</dbReference>
<dbReference type="KEGG" id="tpv:TP04_0433"/>
<accession>Q4N2B8</accession>
<dbReference type="GeneID" id="3500571"/>
<dbReference type="OMA" id="KHPKECK"/>
<organism evidence="1 2">
    <name type="scientific">Theileria parva</name>
    <name type="common">East coast fever infection agent</name>
    <dbReference type="NCBI Taxonomy" id="5875"/>
    <lineage>
        <taxon>Eukaryota</taxon>
        <taxon>Sar</taxon>
        <taxon>Alveolata</taxon>
        <taxon>Apicomplexa</taxon>
        <taxon>Aconoidasida</taxon>
        <taxon>Piroplasmida</taxon>
        <taxon>Theileriidae</taxon>
        <taxon>Theileria</taxon>
    </lineage>
</organism>
<comment type="caution">
    <text evidence="1">The sequence shown here is derived from an EMBL/GenBank/DDBJ whole genome shotgun (WGS) entry which is preliminary data.</text>
</comment>
<dbReference type="Proteomes" id="UP000001949">
    <property type="component" value="Unassembled WGS sequence"/>
</dbReference>
<dbReference type="InParanoid" id="Q4N2B8"/>
<dbReference type="EMBL" id="AAGK01000004">
    <property type="protein sequence ID" value="EAN31785.1"/>
    <property type="molecule type" value="Genomic_DNA"/>
</dbReference>
<keyword evidence="2" id="KW-1185">Reference proteome</keyword>
<dbReference type="eggNOG" id="ENOG502TN6U">
    <property type="taxonomic scope" value="Eukaryota"/>
</dbReference>
<dbReference type="AlphaFoldDB" id="Q4N2B8"/>
<sequence>MLFFRFLKNFVNTSNNCFLPFKHKRNLTSSISPSTPNSISEPLTHDVVKNRTEWLIFINYLKYLSKHPKECKFDKCINILISTSDLFLKYNNKFYNSNVPTLKLEWNNGILRQVNTPVPKYHFIEYLNSSNTLSLLKIFSKLRLYHRINTHNFENKTSNVVKHEETCSSNLLFSDILDGLNSNSFENVSPKFRSGQSGPLRFNSNNLLVYPGILSNPFIFELADSSVINLFKTPIPAGLNSSEFPKNNFSHFIDTVMVQFLDQLLIFLSKSDFTESKLCVLSMYLTVMVYGPKLRNKNKCKVDKRVEDSIRKLFDYFIERVQSSKEEVSLRSLAYLINSCHPKPELFDYVSRRIIDHKGPIGEDYLENFAFVFARSYYTNDPLYEALASIINNESTNLGPLVTINLILSFSRISKLHLVKDSLFKRLNSFTDYQLKKCSHLLRSLKELSQTHPELNTVLNRINNL</sequence>
<reference evidence="1 2" key="1">
    <citation type="journal article" date="2005" name="Science">
        <title>Genome sequence of Theileria parva, a bovine pathogen that transforms lymphocytes.</title>
        <authorList>
            <person name="Gardner M.J."/>
            <person name="Bishop R."/>
            <person name="Shah T."/>
            <person name="de Villiers E.P."/>
            <person name="Carlton J.M."/>
            <person name="Hall N."/>
            <person name="Ren Q."/>
            <person name="Paulsen I.T."/>
            <person name="Pain A."/>
            <person name="Berriman M."/>
            <person name="Wilson R.J.M."/>
            <person name="Sato S."/>
            <person name="Ralph S.A."/>
            <person name="Mann D.J."/>
            <person name="Xiong Z."/>
            <person name="Shallom S.J."/>
            <person name="Weidman J."/>
            <person name="Jiang L."/>
            <person name="Lynn J."/>
            <person name="Weaver B."/>
            <person name="Shoaibi A."/>
            <person name="Domingo A.R."/>
            <person name="Wasawo D."/>
            <person name="Crabtree J."/>
            <person name="Wortman J.R."/>
            <person name="Haas B."/>
            <person name="Angiuoli S.V."/>
            <person name="Creasy T.H."/>
            <person name="Lu C."/>
            <person name="Suh B."/>
            <person name="Silva J.C."/>
            <person name="Utterback T.R."/>
            <person name="Feldblyum T.V."/>
            <person name="Pertea M."/>
            <person name="Allen J."/>
            <person name="Nierman W.C."/>
            <person name="Taracha E.L.N."/>
            <person name="Salzberg S.L."/>
            <person name="White O.R."/>
            <person name="Fitzhugh H.A."/>
            <person name="Morzaria S."/>
            <person name="Venter J.C."/>
            <person name="Fraser C.M."/>
            <person name="Nene V."/>
        </authorList>
    </citation>
    <scope>NUCLEOTIDE SEQUENCE [LARGE SCALE GENOMIC DNA]</scope>
    <source>
        <strain evidence="1 2">Muguga</strain>
    </source>
</reference>
<protein>
    <submittedName>
        <fullName evidence="1">Uncharacterized protein</fullName>
    </submittedName>
</protein>
<gene>
    <name evidence="1" type="ordered locus">TP04_0433</name>
</gene>
<proteinExistence type="predicted"/>